<reference evidence="6 7" key="1">
    <citation type="submission" date="2017-10" db="EMBL/GenBank/DDBJ databases">
        <title>Draft genome of Longibacter Salinarum.</title>
        <authorList>
            <person name="Goh K.M."/>
            <person name="Shamsir M.S."/>
            <person name="Lim S.W."/>
        </authorList>
    </citation>
    <scope>NUCLEOTIDE SEQUENCE [LARGE SCALE GENOMIC DNA]</scope>
    <source>
        <strain evidence="6 7">KCTC 52045</strain>
    </source>
</reference>
<feature type="coiled-coil region" evidence="4">
    <location>
        <begin position="1"/>
        <end position="61"/>
    </location>
</feature>
<dbReference type="Pfam" id="PF07432">
    <property type="entry name" value="Hc1"/>
    <property type="match status" value="1"/>
</dbReference>
<evidence type="ECO:0000256" key="1">
    <source>
        <dbReference type="ARBA" id="ARBA00002333"/>
    </source>
</evidence>
<dbReference type="PROSITE" id="PS50894">
    <property type="entry name" value="HPT"/>
    <property type="match status" value="1"/>
</dbReference>
<evidence type="ECO:0000313" key="6">
    <source>
        <dbReference type="EMBL" id="PEN14745.1"/>
    </source>
</evidence>
<gene>
    <name evidence="6" type="ORF">CRI94_00155</name>
</gene>
<dbReference type="OrthoDB" id="9808717at2"/>
<dbReference type="GO" id="GO:0000160">
    <property type="term" value="P:phosphorelay signal transduction system"/>
    <property type="evidence" value="ECO:0007669"/>
    <property type="project" value="InterPro"/>
</dbReference>
<proteinExistence type="inferred from homology"/>
<evidence type="ECO:0000256" key="2">
    <source>
        <dbReference type="ARBA" id="ARBA00008424"/>
    </source>
</evidence>
<dbReference type="InterPro" id="IPR008207">
    <property type="entry name" value="Sig_transdc_His_kin_Hpt_dom"/>
</dbReference>
<name>A0A2A8D1D5_9BACT</name>
<evidence type="ECO:0000256" key="3">
    <source>
        <dbReference type="PROSITE-ProRule" id="PRU00110"/>
    </source>
</evidence>
<keyword evidence="4" id="KW-0175">Coiled coil</keyword>
<dbReference type="GO" id="GO:0030527">
    <property type="term" value="F:structural constituent of chromatin"/>
    <property type="evidence" value="ECO:0007669"/>
    <property type="project" value="InterPro"/>
</dbReference>
<dbReference type="RefSeq" id="WP_098073639.1">
    <property type="nucleotide sequence ID" value="NZ_PDEQ01000001.1"/>
</dbReference>
<dbReference type="InterPro" id="IPR010886">
    <property type="entry name" value="Hc1"/>
</dbReference>
<comment type="caution">
    <text evidence="6">The sequence shown here is derived from an EMBL/GenBank/DDBJ whole genome shotgun (WGS) entry which is preliminary data.</text>
</comment>
<comment type="caution">
    <text evidence="3">Lacks conserved residue(s) required for the propagation of feature annotation.</text>
</comment>
<dbReference type="AlphaFoldDB" id="A0A2A8D1D5"/>
<accession>A0A2A8D1D5</accession>
<dbReference type="GO" id="GO:0003677">
    <property type="term" value="F:DNA binding"/>
    <property type="evidence" value="ECO:0007669"/>
    <property type="project" value="InterPro"/>
</dbReference>
<comment type="similarity">
    <text evidence="2">Belongs to the histone H1/H5 family. HCT subfamily.</text>
</comment>
<evidence type="ECO:0000259" key="5">
    <source>
        <dbReference type="PROSITE" id="PS50894"/>
    </source>
</evidence>
<evidence type="ECO:0000256" key="4">
    <source>
        <dbReference type="SAM" id="Coils"/>
    </source>
</evidence>
<sequence length="63" mass="7552">MSKFEERYEELTNTVKEAEEDLMKFYEKGNKAAGTRARKSMMELKKLAHEIRQEIQEIKNEEL</sequence>
<dbReference type="EMBL" id="PDEQ01000001">
    <property type="protein sequence ID" value="PEN14745.1"/>
    <property type="molecule type" value="Genomic_DNA"/>
</dbReference>
<protein>
    <submittedName>
        <fullName evidence="6">Histone H1</fullName>
    </submittedName>
</protein>
<keyword evidence="7" id="KW-1185">Reference proteome</keyword>
<evidence type="ECO:0000313" key="7">
    <source>
        <dbReference type="Proteomes" id="UP000220102"/>
    </source>
</evidence>
<dbReference type="Proteomes" id="UP000220102">
    <property type="component" value="Unassembled WGS sequence"/>
</dbReference>
<organism evidence="6 7">
    <name type="scientific">Longibacter salinarum</name>
    <dbReference type="NCBI Taxonomy" id="1850348"/>
    <lineage>
        <taxon>Bacteria</taxon>
        <taxon>Pseudomonadati</taxon>
        <taxon>Rhodothermota</taxon>
        <taxon>Rhodothermia</taxon>
        <taxon>Rhodothermales</taxon>
        <taxon>Salisaetaceae</taxon>
        <taxon>Longibacter</taxon>
    </lineage>
</organism>
<comment type="function">
    <text evidence="1">Might have a role analogous to that of eukaryotic histone proteins.</text>
</comment>
<feature type="domain" description="HPt" evidence="5">
    <location>
        <begin position="1"/>
        <end position="63"/>
    </location>
</feature>